<protein>
    <submittedName>
        <fullName evidence="4">Helix-turn-helix domain-containing protein</fullName>
    </submittedName>
</protein>
<evidence type="ECO:0000313" key="5">
    <source>
        <dbReference type="Proteomes" id="UP000594771"/>
    </source>
</evidence>
<feature type="domain" description="Mga helix-turn-helix" evidence="3">
    <location>
        <begin position="89"/>
        <end position="174"/>
    </location>
</feature>
<dbReference type="InterPro" id="IPR050661">
    <property type="entry name" value="BglG_antiterminators"/>
</dbReference>
<keyword evidence="1" id="KW-0805">Transcription regulation</keyword>
<dbReference type="RefSeq" id="WP_060778062.1">
    <property type="nucleotide sequence ID" value="NZ_CP065662.1"/>
</dbReference>
<reference evidence="4 5" key="1">
    <citation type="submission" date="2020-12" db="EMBL/GenBank/DDBJ databases">
        <title>FDA dAtabase for Regulatory Grade micrObial Sequences (FDA-ARGOS): Supporting development and validation of Infectious Disease Dx tests.</title>
        <authorList>
            <person name="Sproer C."/>
            <person name="Gronow S."/>
            <person name="Severitt S."/>
            <person name="Schroder I."/>
            <person name="Tallon L."/>
            <person name="Sadzewicz L."/>
            <person name="Zhao X."/>
            <person name="Boylan J."/>
            <person name="Ott S."/>
            <person name="Bowen H."/>
            <person name="Vavikolanu K."/>
            <person name="Mehta A."/>
            <person name="Aluvathingal J."/>
            <person name="Nadendla S."/>
            <person name="Lowell S."/>
            <person name="Myers T."/>
            <person name="Yan Y."/>
            <person name="Sichtig H."/>
        </authorList>
    </citation>
    <scope>NUCLEOTIDE SEQUENCE [LARGE SCALE GENOMIC DNA]</scope>
    <source>
        <strain evidence="4 5">FDAARGOS_911</strain>
    </source>
</reference>
<dbReference type="EMBL" id="CP065662">
    <property type="protein sequence ID" value="QPS01078.1"/>
    <property type="molecule type" value="Genomic_DNA"/>
</dbReference>
<dbReference type="InterPro" id="IPR007737">
    <property type="entry name" value="Mga_HTH"/>
</dbReference>
<dbReference type="PANTHER" id="PTHR30185">
    <property type="entry name" value="CRYPTIC BETA-GLUCOSIDE BGL OPERON ANTITERMINATOR"/>
    <property type="match status" value="1"/>
</dbReference>
<organism evidence="4 5">
    <name type="scientific">Aerococcus urinae</name>
    <dbReference type="NCBI Taxonomy" id="1376"/>
    <lineage>
        <taxon>Bacteria</taxon>
        <taxon>Bacillati</taxon>
        <taxon>Bacillota</taxon>
        <taxon>Bacilli</taxon>
        <taxon>Lactobacillales</taxon>
        <taxon>Aerococcaceae</taxon>
        <taxon>Aerococcus</taxon>
    </lineage>
</organism>
<dbReference type="Proteomes" id="UP000594771">
    <property type="component" value="Chromosome"/>
</dbReference>
<dbReference type="Pfam" id="PF05043">
    <property type="entry name" value="Mga"/>
    <property type="match status" value="1"/>
</dbReference>
<dbReference type="Gene3D" id="1.10.10.10">
    <property type="entry name" value="Winged helix-like DNA-binding domain superfamily/Winged helix DNA-binding domain"/>
    <property type="match status" value="1"/>
</dbReference>
<evidence type="ECO:0000256" key="2">
    <source>
        <dbReference type="ARBA" id="ARBA00023163"/>
    </source>
</evidence>
<name>A0A0X8FE08_9LACT</name>
<dbReference type="KEGG" id="aun:AWM73_03210"/>
<evidence type="ECO:0000313" key="4">
    <source>
        <dbReference type="EMBL" id="QPS01078.1"/>
    </source>
</evidence>
<proteinExistence type="predicted"/>
<evidence type="ECO:0000259" key="3">
    <source>
        <dbReference type="Pfam" id="PF05043"/>
    </source>
</evidence>
<sequence length="527" mass="62181">MNSILLFDAYDQTMAKLLSKLDQRRLNIIKYLISSDQEMAAIKELKNHFNCSSQTIISDLKQLILIFPDKLQFEMKYKYIKLVGSTPTQVNAFYPYFFSNSIYFILIRTIFSQKIYYISYMCEKLFVSRSTLYRIIDSINQFFTSYYPSLSLTMNPFTIEGPEREVRKFYYDFFEFGYQLTQWPFNEVSHQDINKISLYLRHSMPSLGLYSSHPMFPIILAINLIRYKHKDLVQDSYLPRDLSSLQESLTATKAQFTIFDIEYRLKVSINSEAVRQLLVGLAPHTTYLSIQALQEEIHSSHDHSQAVSNFFEDLDQLTTSQRLNPLDQDKKDLLLLLLYNCCQDKLDLKENENYSKMQLTALEIDNLKEKWGLILPGFNARLQPILESFQSHFSKELIAKRTAIMFSYVYSFYPLTINHFYKDYKRLHIAVYTSRSYSTDEICGKLHLFFGSLIEVTPITDTYFMEELDHSRIDILLTTYPLFNLKGITIHTIKDDLTTEDLGWIYQMINQLKFSQGQKEEWHLHKK</sequence>
<dbReference type="AlphaFoldDB" id="A0A0X8FE08"/>
<evidence type="ECO:0000256" key="1">
    <source>
        <dbReference type="ARBA" id="ARBA00023015"/>
    </source>
</evidence>
<accession>A0A0X8FE08</accession>
<gene>
    <name evidence="4" type="ORF">I6G68_06835</name>
</gene>
<dbReference type="PANTHER" id="PTHR30185:SF18">
    <property type="entry name" value="TRANSCRIPTIONAL REGULATOR MTLR"/>
    <property type="match status" value="1"/>
</dbReference>
<keyword evidence="2" id="KW-0804">Transcription</keyword>
<dbReference type="InterPro" id="IPR036388">
    <property type="entry name" value="WH-like_DNA-bd_sf"/>
</dbReference>